<evidence type="ECO:0000259" key="6">
    <source>
        <dbReference type="Pfam" id="PF04547"/>
    </source>
</evidence>
<evidence type="ECO:0000256" key="1">
    <source>
        <dbReference type="ARBA" id="ARBA00004141"/>
    </source>
</evidence>
<dbReference type="PANTHER" id="PTHR12308">
    <property type="entry name" value="ANOCTAMIN"/>
    <property type="match status" value="1"/>
</dbReference>
<keyword evidence="4 5" id="KW-0472">Membrane</keyword>
<dbReference type="Pfam" id="PF04547">
    <property type="entry name" value="Anoctamin"/>
    <property type="match status" value="1"/>
</dbReference>
<name>L1IRH4_GUITC</name>
<keyword evidence="9" id="KW-1185">Reference proteome</keyword>
<organism evidence="7">
    <name type="scientific">Guillardia theta (strain CCMP2712)</name>
    <name type="common">Cryptophyte</name>
    <dbReference type="NCBI Taxonomy" id="905079"/>
    <lineage>
        <taxon>Eukaryota</taxon>
        <taxon>Cryptophyceae</taxon>
        <taxon>Pyrenomonadales</taxon>
        <taxon>Geminigeraceae</taxon>
        <taxon>Guillardia</taxon>
    </lineage>
</organism>
<gene>
    <name evidence="7" type="ORF">GUITHDRAFT_144115</name>
</gene>
<dbReference type="KEGG" id="gtt:GUITHDRAFT_144115"/>
<evidence type="ECO:0000256" key="3">
    <source>
        <dbReference type="ARBA" id="ARBA00022989"/>
    </source>
</evidence>
<dbReference type="eggNOG" id="KOG2513">
    <property type="taxonomic scope" value="Eukaryota"/>
</dbReference>
<dbReference type="GeneID" id="17295255"/>
<dbReference type="HOGENOM" id="CLU_367039_0_0_1"/>
<comment type="subcellular location">
    <subcellularLocation>
        <location evidence="1">Membrane</location>
        <topology evidence="1">Multi-pass membrane protein</topology>
    </subcellularLocation>
</comment>
<evidence type="ECO:0000256" key="4">
    <source>
        <dbReference type="ARBA" id="ARBA00023136"/>
    </source>
</evidence>
<keyword evidence="2 5" id="KW-0812">Transmembrane</keyword>
<feature type="transmembrane region" description="Helical" evidence="5">
    <location>
        <begin position="595"/>
        <end position="614"/>
    </location>
</feature>
<feature type="transmembrane region" description="Helical" evidence="5">
    <location>
        <begin position="190"/>
        <end position="217"/>
    </location>
</feature>
<dbReference type="GO" id="GO:0016020">
    <property type="term" value="C:membrane"/>
    <property type="evidence" value="ECO:0007669"/>
    <property type="project" value="UniProtKB-SubCell"/>
</dbReference>
<dbReference type="PANTHER" id="PTHR12308:SF73">
    <property type="entry name" value="ANOCTAMIN"/>
    <property type="match status" value="1"/>
</dbReference>
<evidence type="ECO:0000313" key="9">
    <source>
        <dbReference type="Proteomes" id="UP000011087"/>
    </source>
</evidence>
<dbReference type="InterPro" id="IPR049452">
    <property type="entry name" value="Anoctamin_TM"/>
</dbReference>
<protein>
    <recommendedName>
        <fullName evidence="6">Anoctamin transmembrane domain-containing protein</fullName>
    </recommendedName>
</protein>
<dbReference type="RefSeq" id="XP_005825484.1">
    <property type="nucleotide sequence ID" value="XM_005825427.1"/>
</dbReference>
<feature type="transmembrane region" description="Helical" evidence="5">
    <location>
        <begin position="406"/>
        <end position="427"/>
    </location>
</feature>
<dbReference type="Proteomes" id="UP000011087">
    <property type="component" value="Unassembled WGS sequence"/>
</dbReference>
<accession>L1IRH4</accession>
<feature type="transmembrane region" description="Helical" evidence="5">
    <location>
        <begin position="237"/>
        <end position="258"/>
    </location>
</feature>
<feature type="transmembrane region" description="Helical" evidence="5">
    <location>
        <begin position="664"/>
        <end position="683"/>
    </location>
</feature>
<reference evidence="7 9" key="1">
    <citation type="journal article" date="2012" name="Nature">
        <title>Algal genomes reveal evolutionary mosaicism and the fate of nucleomorphs.</title>
        <authorList>
            <consortium name="DOE Joint Genome Institute"/>
            <person name="Curtis B.A."/>
            <person name="Tanifuji G."/>
            <person name="Burki F."/>
            <person name="Gruber A."/>
            <person name="Irimia M."/>
            <person name="Maruyama S."/>
            <person name="Arias M.C."/>
            <person name="Ball S.G."/>
            <person name="Gile G.H."/>
            <person name="Hirakawa Y."/>
            <person name="Hopkins J.F."/>
            <person name="Kuo A."/>
            <person name="Rensing S.A."/>
            <person name="Schmutz J."/>
            <person name="Symeonidi A."/>
            <person name="Elias M."/>
            <person name="Eveleigh R.J."/>
            <person name="Herman E.K."/>
            <person name="Klute M.J."/>
            <person name="Nakayama T."/>
            <person name="Obornik M."/>
            <person name="Reyes-Prieto A."/>
            <person name="Armbrust E.V."/>
            <person name="Aves S.J."/>
            <person name="Beiko R.G."/>
            <person name="Coutinho P."/>
            <person name="Dacks J.B."/>
            <person name="Durnford D.G."/>
            <person name="Fast N.M."/>
            <person name="Green B.R."/>
            <person name="Grisdale C.J."/>
            <person name="Hempel F."/>
            <person name="Henrissat B."/>
            <person name="Hoppner M.P."/>
            <person name="Ishida K."/>
            <person name="Kim E."/>
            <person name="Koreny L."/>
            <person name="Kroth P.G."/>
            <person name="Liu Y."/>
            <person name="Malik S.B."/>
            <person name="Maier U.G."/>
            <person name="McRose D."/>
            <person name="Mock T."/>
            <person name="Neilson J.A."/>
            <person name="Onodera N.T."/>
            <person name="Poole A.M."/>
            <person name="Pritham E.J."/>
            <person name="Richards T.A."/>
            <person name="Rocap G."/>
            <person name="Roy S.W."/>
            <person name="Sarai C."/>
            <person name="Schaack S."/>
            <person name="Shirato S."/>
            <person name="Slamovits C.H."/>
            <person name="Spencer D.F."/>
            <person name="Suzuki S."/>
            <person name="Worden A.Z."/>
            <person name="Zauner S."/>
            <person name="Barry K."/>
            <person name="Bell C."/>
            <person name="Bharti A.K."/>
            <person name="Crow J.A."/>
            <person name="Grimwood J."/>
            <person name="Kramer R."/>
            <person name="Lindquist E."/>
            <person name="Lucas S."/>
            <person name="Salamov A."/>
            <person name="McFadden G.I."/>
            <person name="Lane C.E."/>
            <person name="Keeling P.J."/>
            <person name="Gray M.W."/>
            <person name="Grigoriev I.V."/>
            <person name="Archibald J.M."/>
        </authorList>
    </citation>
    <scope>NUCLEOTIDE SEQUENCE</scope>
    <source>
        <strain evidence="7 9">CCMP2712</strain>
    </source>
</reference>
<sequence>MAMDSMHCEWCLILSHDVEDDNKSRAKLIRLLRAAGLICIVCKSQSGREMHIYVRCPCERLEQEAERIGMQKELLNDGGIAPFTIEKRHLFYGSLGSSSFFTSSQLQLLIYNIMTSEHKTNGACLDLEKLRDDGALPPSLTRVFDSVLVDLIPLHDRNMKERLQLEFLSRRLENKSRSVTMVRDYLGEDLAFYFAWFYHFVRYWAPLAVSGLLLQLFQLAIWNQQVPTDSAGQAARALYWLQAIFAVAFHTQLAAYTLSWSRREFELRTEWAVKDYTEEDVDLFKDVDVSRLLDLSSILLSPSSQFAEKSIDRLRYVRWLTAMSEFAVISLFLWVACICCILIRIARDAYVPQLSSSSAVVFALVEGGRVLLFEELGRRLLEHLKRYDACFQVKSARTHLQEMKAFYLRSINASLCLLYVALTTTFGDPRDFSWPARCWRNDCLLDLQLNVWALLFSQVVVLELLQAVGRRARRLNLSQLLASDDLFALMRKRRGKQGPPQPSGPRQRRNIVMSSRGQADEEVQLPKFAGVELGYHFLAVPLAIVLCFGMTAPASLAVLILILAVKFQLDLRFLLHKAQRPVAKRSRGLRSFATFLLAVTVISNLLIPTVLIFVSNRSVSETVLGKPSCPVQFVCFLDHGVLRYNSSLPQYRWAVHPSDSNKHWLTWTALVSFALLLHVAWSVELRNPSCRMRALANEQQSKQLMMGMLLPVFDSQQQAINFEVFHQAYELEVRRSERRRTEEGWDEVDEWSELVREEGG</sequence>
<keyword evidence="3 5" id="KW-1133">Transmembrane helix</keyword>
<feature type="domain" description="Anoctamin transmembrane" evidence="6">
    <location>
        <begin position="182"/>
        <end position="681"/>
    </location>
</feature>
<feature type="transmembrane region" description="Helical" evidence="5">
    <location>
        <begin position="319"/>
        <end position="345"/>
    </location>
</feature>
<dbReference type="GO" id="GO:0005254">
    <property type="term" value="F:chloride channel activity"/>
    <property type="evidence" value="ECO:0007669"/>
    <property type="project" value="TreeGrafter"/>
</dbReference>
<evidence type="ECO:0000313" key="7">
    <source>
        <dbReference type="EMBL" id="EKX38504.1"/>
    </source>
</evidence>
<evidence type="ECO:0000313" key="8">
    <source>
        <dbReference type="EnsemblProtists" id="EKX38504"/>
    </source>
</evidence>
<proteinExistence type="predicted"/>
<dbReference type="EnsemblProtists" id="EKX38504">
    <property type="protein sequence ID" value="EKX38504"/>
    <property type="gene ID" value="GUITHDRAFT_144115"/>
</dbReference>
<reference evidence="9" key="2">
    <citation type="submission" date="2012-11" db="EMBL/GenBank/DDBJ databases">
        <authorList>
            <person name="Kuo A."/>
            <person name="Curtis B.A."/>
            <person name="Tanifuji G."/>
            <person name="Burki F."/>
            <person name="Gruber A."/>
            <person name="Irimia M."/>
            <person name="Maruyama S."/>
            <person name="Arias M.C."/>
            <person name="Ball S.G."/>
            <person name="Gile G.H."/>
            <person name="Hirakawa Y."/>
            <person name="Hopkins J.F."/>
            <person name="Rensing S.A."/>
            <person name="Schmutz J."/>
            <person name="Symeonidi A."/>
            <person name="Elias M."/>
            <person name="Eveleigh R.J."/>
            <person name="Herman E.K."/>
            <person name="Klute M.J."/>
            <person name="Nakayama T."/>
            <person name="Obornik M."/>
            <person name="Reyes-Prieto A."/>
            <person name="Armbrust E.V."/>
            <person name="Aves S.J."/>
            <person name="Beiko R.G."/>
            <person name="Coutinho P."/>
            <person name="Dacks J.B."/>
            <person name="Durnford D.G."/>
            <person name="Fast N.M."/>
            <person name="Green B.R."/>
            <person name="Grisdale C."/>
            <person name="Hempe F."/>
            <person name="Henrissat B."/>
            <person name="Hoppner M.P."/>
            <person name="Ishida K.-I."/>
            <person name="Kim E."/>
            <person name="Koreny L."/>
            <person name="Kroth P.G."/>
            <person name="Liu Y."/>
            <person name="Malik S.-B."/>
            <person name="Maier U.G."/>
            <person name="McRose D."/>
            <person name="Mock T."/>
            <person name="Neilson J.A."/>
            <person name="Onodera N.T."/>
            <person name="Poole A.M."/>
            <person name="Pritham E.J."/>
            <person name="Richards T.A."/>
            <person name="Rocap G."/>
            <person name="Roy S.W."/>
            <person name="Sarai C."/>
            <person name="Schaack S."/>
            <person name="Shirato S."/>
            <person name="Slamovits C.H."/>
            <person name="Spencer D.F."/>
            <person name="Suzuki S."/>
            <person name="Worden A.Z."/>
            <person name="Zauner S."/>
            <person name="Barry K."/>
            <person name="Bell C."/>
            <person name="Bharti A.K."/>
            <person name="Crow J.A."/>
            <person name="Grimwood J."/>
            <person name="Kramer R."/>
            <person name="Lindquist E."/>
            <person name="Lucas S."/>
            <person name="Salamov A."/>
            <person name="McFadden G.I."/>
            <person name="Lane C.E."/>
            <person name="Keeling P.J."/>
            <person name="Gray M.W."/>
            <person name="Grigoriev I.V."/>
            <person name="Archibald J.M."/>
        </authorList>
    </citation>
    <scope>NUCLEOTIDE SEQUENCE</scope>
    <source>
        <strain evidence="9">CCMP2712</strain>
    </source>
</reference>
<dbReference type="OMA" id="KEYSIRY"/>
<dbReference type="AlphaFoldDB" id="L1IRH4"/>
<dbReference type="InterPro" id="IPR007632">
    <property type="entry name" value="Anoctamin"/>
</dbReference>
<dbReference type="EMBL" id="JH993047">
    <property type="protein sequence ID" value="EKX38504.1"/>
    <property type="molecule type" value="Genomic_DNA"/>
</dbReference>
<evidence type="ECO:0000256" key="5">
    <source>
        <dbReference type="SAM" id="Phobius"/>
    </source>
</evidence>
<evidence type="ECO:0000256" key="2">
    <source>
        <dbReference type="ARBA" id="ARBA00022692"/>
    </source>
</evidence>
<feature type="transmembrane region" description="Helical" evidence="5">
    <location>
        <begin position="351"/>
        <end position="372"/>
    </location>
</feature>
<reference evidence="8" key="3">
    <citation type="submission" date="2016-03" db="UniProtKB">
        <authorList>
            <consortium name="EnsemblProtists"/>
        </authorList>
    </citation>
    <scope>IDENTIFICATION</scope>
</reference>
<dbReference type="PaxDb" id="55529-EKX38504"/>